<dbReference type="PANTHER" id="PTHR34701">
    <property type="entry name" value="TRANSCRIPTIONAL REGULATOR MRAZ"/>
    <property type="match status" value="1"/>
</dbReference>
<evidence type="ECO:0000256" key="6">
    <source>
        <dbReference type="ARBA" id="ARBA00023163"/>
    </source>
</evidence>
<dbReference type="SUPFAM" id="SSF89447">
    <property type="entry name" value="AbrB/MazE/MraZ-like"/>
    <property type="match status" value="1"/>
</dbReference>
<evidence type="ECO:0000256" key="1">
    <source>
        <dbReference type="ARBA" id="ARBA00013860"/>
    </source>
</evidence>
<dbReference type="InterPro" id="IPR007159">
    <property type="entry name" value="SpoVT-AbrB_dom"/>
</dbReference>
<dbReference type="AlphaFoldDB" id="X1PCJ9"/>
<dbReference type="PANTHER" id="PTHR34701:SF1">
    <property type="entry name" value="TRANSCRIPTIONAL REGULATOR MRAZ"/>
    <property type="match status" value="1"/>
</dbReference>
<keyword evidence="3" id="KW-0677">Repeat</keyword>
<protein>
    <recommendedName>
        <fullName evidence="1">Transcriptional regulator MraZ</fullName>
    </recommendedName>
</protein>
<keyword evidence="4" id="KW-0805">Transcription regulation</keyword>
<evidence type="ECO:0000259" key="7">
    <source>
        <dbReference type="PROSITE" id="PS51740"/>
    </source>
</evidence>
<dbReference type="GO" id="GO:2000143">
    <property type="term" value="P:negative regulation of DNA-templated transcription initiation"/>
    <property type="evidence" value="ECO:0007669"/>
    <property type="project" value="TreeGrafter"/>
</dbReference>
<accession>X1PCJ9</accession>
<dbReference type="InterPro" id="IPR037914">
    <property type="entry name" value="SpoVT-AbrB_sf"/>
</dbReference>
<dbReference type="InterPro" id="IPR003444">
    <property type="entry name" value="MraZ"/>
</dbReference>
<dbReference type="InterPro" id="IPR020603">
    <property type="entry name" value="MraZ_dom"/>
</dbReference>
<dbReference type="EMBL" id="BARV01023193">
    <property type="protein sequence ID" value="GAI28634.1"/>
    <property type="molecule type" value="Genomic_DNA"/>
</dbReference>
<dbReference type="GO" id="GO:0000976">
    <property type="term" value="F:transcription cis-regulatory region binding"/>
    <property type="evidence" value="ECO:0007669"/>
    <property type="project" value="TreeGrafter"/>
</dbReference>
<dbReference type="GO" id="GO:0003700">
    <property type="term" value="F:DNA-binding transcription factor activity"/>
    <property type="evidence" value="ECO:0007669"/>
    <property type="project" value="InterPro"/>
</dbReference>
<dbReference type="Pfam" id="PF02381">
    <property type="entry name" value="MraZ"/>
    <property type="match status" value="2"/>
</dbReference>
<evidence type="ECO:0000256" key="4">
    <source>
        <dbReference type="ARBA" id="ARBA00023015"/>
    </source>
</evidence>
<keyword evidence="2" id="KW-0963">Cytoplasm</keyword>
<dbReference type="CDD" id="cd16320">
    <property type="entry name" value="MraZ_N"/>
    <property type="match status" value="1"/>
</dbReference>
<evidence type="ECO:0000256" key="3">
    <source>
        <dbReference type="ARBA" id="ARBA00022737"/>
    </source>
</evidence>
<keyword evidence="5" id="KW-0238">DNA-binding</keyword>
<sequence>MFFGEYQYKVDEKGRLPLPPKFRREMREAVILIKGTEKCVVAYPSAEWKRLADSLAARAVTPANLRKLNRAIFGSAFSVSFDKQGRITLPFPLRSYAEIGDAAIVVGANNYVELWNEELWETEKTSAEEQASQIIEGFEAQ</sequence>
<dbReference type="InterPro" id="IPR035642">
    <property type="entry name" value="MraZ_N"/>
</dbReference>
<evidence type="ECO:0000256" key="2">
    <source>
        <dbReference type="ARBA" id="ARBA00022490"/>
    </source>
</evidence>
<proteinExistence type="inferred from homology"/>
<dbReference type="NCBIfam" id="TIGR00242">
    <property type="entry name" value="division/cell wall cluster transcriptional repressor MraZ"/>
    <property type="match status" value="1"/>
</dbReference>
<dbReference type="Gene3D" id="3.40.1550.20">
    <property type="entry name" value="Transcriptional regulator MraZ domain"/>
    <property type="match status" value="1"/>
</dbReference>
<dbReference type="PROSITE" id="PS51740">
    <property type="entry name" value="SPOVT_ABRB"/>
    <property type="match status" value="2"/>
</dbReference>
<evidence type="ECO:0000313" key="8">
    <source>
        <dbReference type="EMBL" id="GAI28634.1"/>
    </source>
</evidence>
<feature type="domain" description="SpoVT-AbrB" evidence="7">
    <location>
        <begin position="76"/>
        <end position="119"/>
    </location>
</feature>
<reference evidence="8" key="1">
    <citation type="journal article" date="2014" name="Front. Microbiol.">
        <title>High frequency of phylogenetically diverse reductive dehalogenase-homologous genes in deep subseafloor sedimentary metagenomes.</title>
        <authorList>
            <person name="Kawai M."/>
            <person name="Futagami T."/>
            <person name="Toyoda A."/>
            <person name="Takaki Y."/>
            <person name="Nishi S."/>
            <person name="Hori S."/>
            <person name="Arai W."/>
            <person name="Tsubouchi T."/>
            <person name="Morono Y."/>
            <person name="Uchiyama I."/>
            <person name="Ito T."/>
            <person name="Fujiyama A."/>
            <person name="Inagaki F."/>
            <person name="Takami H."/>
        </authorList>
    </citation>
    <scope>NUCLEOTIDE SEQUENCE</scope>
    <source>
        <strain evidence="8">Expedition CK06-06</strain>
    </source>
</reference>
<comment type="caution">
    <text evidence="8">The sequence shown here is derived from an EMBL/GenBank/DDBJ whole genome shotgun (WGS) entry which is preliminary data.</text>
</comment>
<dbReference type="CDD" id="cd16321">
    <property type="entry name" value="MraZ_C"/>
    <property type="match status" value="1"/>
</dbReference>
<dbReference type="InterPro" id="IPR038619">
    <property type="entry name" value="MraZ_sf"/>
</dbReference>
<evidence type="ECO:0000256" key="5">
    <source>
        <dbReference type="ARBA" id="ARBA00023125"/>
    </source>
</evidence>
<dbReference type="InterPro" id="IPR035644">
    <property type="entry name" value="MraZ_C"/>
</dbReference>
<keyword evidence="6" id="KW-0804">Transcription</keyword>
<organism evidence="8">
    <name type="scientific">marine sediment metagenome</name>
    <dbReference type="NCBI Taxonomy" id="412755"/>
    <lineage>
        <taxon>unclassified sequences</taxon>
        <taxon>metagenomes</taxon>
        <taxon>ecological metagenomes</taxon>
    </lineage>
</organism>
<dbReference type="HAMAP" id="MF_01008">
    <property type="entry name" value="MraZ"/>
    <property type="match status" value="1"/>
</dbReference>
<gene>
    <name evidence="8" type="ORF">S06H3_38094</name>
</gene>
<feature type="domain" description="SpoVT-AbrB" evidence="7">
    <location>
        <begin position="5"/>
        <end position="47"/>
    </location>
</feature>
<name>X1PCJ9_9ZZZZ</name>